<proteinExistence type="predicted"/>
<evidence type="ECO:0000313" key="1">
    <source>
        <dbReference type="Proteomes" id="UP000887565"/>
    </source>
</evidence>
<protein>
    <submittedName>
        <fullName evidence="2">Uncharacterized protein</fullName>
    </submittedName>
</protein>
<dbReference type="Proteomes" id="UP000887565">
    <property type="component" value="Unplaced"/>
</dbReference>
<accession>A0A915JUQ9</accession>
<sequence>MVMSDKMKQTNCFQLQGMDERHPRNHAVSHTHLLPTFRKELRAIIKNEIPKLLSKSESIDIHLICEQNWIKCDGTFELELIEWVSRIPIVIKIRSDYKRPVYANRYFM</sequence>
<reference evidence="2" key="1">
    <citation type="submission" date="2022-11" db="UniProtKB">
        <authorList>
            <consortium name="WormBaseParasite"/>
        </authorList>
    </citation>
    <scope>IDENTIFICATION</scope>
</reference>
<name>A0A915JUQ9_ROMCU</name>
<dbReference type="WBParaSite" id="nRc.2.0.1.t30001-RA">
    <property type="protein sequence ID" value="nRc.2.0.1.t30001-RA"/>
    <property type="gene ID" value="nRc.2.0.1.g30001"/>
</dbReference>
<dbReference type="AlphaFoldDB" id="A0A915JUQ9"/>
<keyword evidence="1" id="KW-1185">Reference proteome</keyword>
<evidence type="ECO:0000313" key="2">
    <source>
        <dbReference type="WBParaSite" id="nRc.2.0.1.t30001-RA"/>
    </source>
</evidence>
<organism evidence="1 2">
    <name type="scientific">Romanomermis culicivorax</name>
    <name type="common">Nematode worm</name>
    <dbReference type="NCBI Taxonomy" id="13658"/>
    <lineage>
        <taxon>Eukaryota</taxon>
        <taxon>Metazoa</taxon>
        <taxon>Ecdysozoa</taxon>
        <taxon>Nematoda</taxon>
        <taxon>Enoplea</taxon>
        <taxon>Dorylaimia</taxon>
        <taxon>Mermithida</taxon>
        <taxon>Mermithoidea</taxon>
        <taxon>Mermithidae</taxon>
        <taxon>Romanomermis</taxon>
    </lineage>
</organism>